<proteinExistence type="predicted"/>
<evidence type="ECO:0000313" key="2">
    <source>
        <dbReference type="EMBL" id="EOA91057.1"/>
    </source>
</evidence>
<feature type="region of interest" description="Disordered" evidence="1">
    <location>
        <begin position="1"/>
        <end position="26"/>
    </location>
</feature>
<dbReference type="GeneID" id="19402878"/>
<accession>R0KTF3</accession>
<reference evidence="2 3" key="1">
    <citation type="journal article" date="2012" name="PLoS Pathog.">
        <title>Diverse lifestyles and strategies of plant pathogenesis encoded in the genomes of eighteen Dothideomycetes fungi.</title>
        <authorList>
            <person name="Ohm R.A."/>
            <person name="Feau N."/>
            <person name="Henrissat B."/>
            <person name="Schoch C.L."/>
            <person name="Horwitz B.A."/>
            <person name="Barry K.W."/>
            <person name="Condon B.J."/>
            <person name="Copeland A.C."/>
            <person name="Dhillon B."/>
            <person name="Glaser F."/>
            <person name="Hesse C.N."/>
            <person name="Kosti I."/>
            <person name="LaButti K."/>
            <person name="Lindquist E.A."/>
            <person name="Lucas S."/>
            <person name="Salamov A.A."/>
            <person name="Bradshaw R.E."/>
            <person name="Ciuffetti L."/>
            <person name="Hamelin R.C."/>
            <person name="Kema G.H.J."/>
            <person name="Lawrence C."/>
            <person name="Scott J.A."/>
            <person name="Spatafora J.W."/>
            <person name="Turgeon B.G."/>
            <person name="de Wit P.J.G.M."/>
            <person name="Zhong S."/>
            <person name="Goodwin S.B."/>
            <person name="Grigoriev I.V."/>
        </authorList>
    </citation>
    <scope>NUCLEOTIDE SEQUENCE [LARGE SCALE GENOMIC DNA]</scope>
    <source>
        <strain evidence="3">28A</strain>
    </source>
</reference>
<evidence type="ECO:0000256" key="1">
    <source>
        <dbReference type="SAM" id="MobiDB-lite"/>
    </source>
</evidence>
<evidence type="ECO:0000313" key="3">
    <source>
        <dbReference type="Proteomes" id="UP000016935"/>
    </source>
</evidence>
<name>R0KTF3_EXST2</name>
<dbReference type="RefSeq" id="XP_008021240.1">
    <property type="nucleotide sequence ID" value="XM_008023049.1"/>
</dbReference>
<organism evidence="2 3">
    <name type="scientific">Exserohilum turcicum (strain 28A)</name>
    <name type="common">Northern leaf blight fungus</name>
    <name type="synonym">Setosphaeria turcica</name>
    <dbReference type="NCBI Taxonomy" id="671987"/>
    <lineage>
        <taxon>Eukaryota</taxon>
        <taxon>Fungi</taxon>
        <taxon>Dikarya</taxon>
        <taxon>Ascomycota</taxon>
        <taxon>Pezizomycotina</taxon>
        <taxon>Dothideomycetes</taxon>
        <taxon>Pleosporomycetidae</taxon>
        <taxon>Pleosporales</taxon>
        <taxon>Pleosporineae</taxon>
        <taxon>Pleosporaceae</taxon>
        <taxon>Exserohilum</taxon>
    </lineage>
</organism>
<reference evidence="2 3" key="2">
    <citation type="journal article" date="2013" name="PLoS Genet.">
        <title>Comparative genome structure, secondary metabolite, and effector coding capacity across Cochliobolus pathogens.</title>
        <authorList>
            <person name="Condon B.J."/>
            <person name="Leng Y."/>
            <person name="Wu D."/>
            <person name="Bushley K.E."/>
            <person name="Ohm R.A."/>
            <person name="Otillar R."/>
            <person name="Martin J."/>
            <person name="Schackwitz W."/>
            <person name="Grimwood J."/>
            <person name="MohdZainudin N."/>
            <person name="Xue C."/>
            <person name="Wang R."/>
            <person name="Manning V.A."/>
            <person name="Dhillon B."/>
            <person name="Tu Z.J."/>
            <person name="Steffenson B.J."/>
            <person name="Salamov A."/>
            <person name="Sun H."/>
            <person name="Lowry S."/>
            <person name="LaButti K."/>
            <person name="Han J."/>
            <person name="Copeland A."/>
            <person name="Lindquist E."/>
            <person name="Barry K."/>
            <person name="Schmutz J."/>
            <person name="Baker S.E."/>
            <person name="Ciuffetti L.M."/>
            <person name="Grigoriev I.V."/>
            <person name="Zhong S."/>
            <person name="Turgeon B.G."/>
        </authorList>
    </citation>
    <scope>NUCLEOTIDE SEQUENCE [LARGE SCALE GENOMIC DNA]</scope>
    <source>
        <strain evidence="3">28A</strain>
    </source>
</reference>
<dbReference type="EMBL" id="KB908482">
    <property type="protein sequence ID" value="EOA91057.1"/>
    <property type="molecule type" value="Genomic_DNA"/>
</dbReference>
<dbReference type="AlphaFoldDB" id="R0KTF3"/>
<protein>
    <submittedName>
        <fullName evidence="2">Uncharacterized protein</fullName>
    </submittedName>
</protein>
<keyword evidence="3" id="KW-1185">Reference proteome</keyword>
<feature type="compositionally biased region" description="Basic and acidic residues" evidence="1">
    <location>
        <begin position="1"/>
        <end position="10"/>
    </location>
</feature>
<dbReference type="HOGENOM" id="CLU_2039505_0_0_1"/>
<gene>
    <name evidence="2" type="ORF">SETTUDRAFT_25152</name>
</gene>
<feature type="region of interest" description="Disordered" evidence="1">
    <location>
        <begin position="64"/>
        <end position="121"/>
    </location>
</feature>
<feature type="compositionally biased region" description="Polar residues" evidence="1">
    <location>
        <begin position="108"/>
        <end position="121"/>
    </location>
</feature>
<sequence length="121" mass="13315">MEKRSIERPWLRRGGLPLTRSSADTGTYGSLALAKSVAVSPDSSNEHKVITVCYRFQTLAREDEKAGETVIASTSSCSNSPPPPPPQPQARHHVSGPRSDHLQLHPVYTNSQTWSPSMHNR</sequence>
<dbReference type="Proteomes" id="UP000016935">
    <property type="component" value="Unassembled WGS sequence"/>
</dbReference>